<dbReference type="Pfam" id="PF02643">
    <property type="entry name" value="DUF192"/>
    <property type="match status" value="1"/>
</dbReference>
<accession>A0ABD6BAA0</accession>
<dbReference type="AlphaFoldDB" id="A0ABD6BAA0"/>
<name>A0ABD6BAA0_9EURY</name>
<evidence type="ECO:0000256" key="1">
    <source>
        <dbReference type="SAM" id="MobiDB-lite"/>
    </source>
</evidence>
<comment type="caution">
    <text evidence="2">The sequence shown here is derived from an EMBL/GenBank/DDBJ whole genome shotgun (WGS) entry which is preliminary data.</text>
</comment>
<feature type="region of interest" description="Disordered" evidence="1">
    <location>
        <begin position="1"/>
        <end position="30"/>
    </location>
</feature>
<dbReference type="InterPro" id="IPR038695">
    <property type="entry name" value="Saro_0823-like_sf"/>
</dbReference>
<dbReference type="EMBL" id="JBHUDH010000258">
    <property type="protein sequence ID" value="MFD1527819.1"/>
    <property type="molecule type" value="Genomic_DNA"/>
</dbReference>
<reference evidence="2 3" key="1">
    <citation type="journal article" date="2019" name="Int. J. Syst. Evol. Microbiol.">
        <title>The Global Catalogue of Microorganisms (GCM) 10K type strain sequencing project: providing services to taxonomists for standard genome sequencing and annotation.</title>
        <authorList>
            <consortium name="The Broad Institute Genomics Platform"/>
            <consortium name="The Broad Institute Genome Sequencing Center for Infectious Disease"/>
            <person name="Wu L."/>
            <person name="Ma J."/>
        </authorList>
    </citation>
    <scope>NUCLEOTIDE SEQUENCE [LARGE SCALE GENOMIC DNA]</scope>
    <source>
        <strain evidence="2 3">CGMCC 1.12285</strain>
    </source>
</reference>
<organism evidence="2 3">
    <name type="scientific">Halolamina salina</name>
    <dbReference type="NCBI Taxonomy" id="1220023"/>
    <lineage>
        <taxon>Archaea</taxon>
        <taxon>Methanobacteriati</taxon>
        <taxon>Methanobacteriota</taxon>
        <taxon>Stenosarchaea group</taxon>
        <taxon>Halobacteria</taxon>
        <taxon>Halobacteriales</taxon>
        <taxon>Haloferacaceae</taxon>
    </lineage>
</organism>
<keyword evidence="3" id="KW-1185">Reference proteome</keyword>
<proteinExistence type="predicted"/>
<dbReference type="Gene3D" id="2.60.120.1140">
    <property type="entry name" value="Protein of unknown function DUF192"/>
    <property type="match status" value="1"/>
</dbReference>
<protein>
    <submittedName>
        <fullName evidence="2">DUF192 domain-containing protein</fullName>
    </submittedName>
</protein>
<dbReference type="RefSeq" id="WP_379819012.1">
    <property type="nucleotide sequence ID" value="NZ_JBHUDH010000258.1"/>
</dbReference>
<dbReference type="InterPro" id="IPR003795">
    <property type="entry name" value="DUF192"/>
</dbReference>
<evidence type="ECO:0000313" key="2">
    <source>
        <dbReference type="EMBL" id="MFD1527819.1"/>
    </source>
</evidence>
<evidence type="ECO:0000313" key="3">
    <source>
        <dbReference type="Proteomes" id="UP001597111"/>
    </source>
</evidence>
<dbReference type="Proteomes" id="UP001597111">
    <property type="component" value="Unassembled WGS sequence"/>
</dbReference>
<gene>
    <name evidence="2" type="ORF">ACFR9S_16180</name>
</gene>
<sequence length="137" mass="14706">MRLVHHRDGGARPPTADEAGTTDEEGNADGVERRVLADEVELAEGPLAQALGLMFRRSIPEGYALAFPFEAPASRTIHTLFVFRPIDVLWLVDDEVVNVERLRPFRGLAHGLADTVVELPAGDAAGVEPGGTVEIVA</sequence>
<feature type="compositionally biased region" description="Basic and acidic residues" evidence="1">
    <location>
        <begin position="1"/>
        <end position="10"/>
    </location>
</feature>